<sequence length="401" mass="46622">MYSPLSPPGDRKKLPLTPKFFNSKLFIFIALIFTVFIFIETRSANEIPVNFEPKEIPKIYQEPVVTTTEGAEIAPKIVKTTRIPQHKLNPYRGYSGPKHELDDVEWETDSPRVNEISKIVQEQIYAAPRCEDSDSEPSESGSQIAKSAMRGFQECVKPIFDSFNGEFKNLFDNWVNSARKCDFIDEYKSLDIRGISNRDELKWLIYPKCQEQNHHVTLGVGHDVKAETKLKKHQPNTKFYGVDPMIEINYELIINDLNGSFFAFALSNETKLQYFPVLPARSRYAPQSVVTLDVGYFFEKLLILKKIDTLFLDIESGEEYFFDYFAKGGKFDEIGMTICQFNVEFHPGYTNNYKAYYKFLEQTIKDKRYIFLRPAHHNPGYFKMYFLNLESKECVRKFIGS</sequence>
<keyword evidence="3" id="KW-1185">Reference proteome</keyword>
<feature type="transmembrane region" description="Helical" evidence="1">
    <location>
        <begin position="21"/>
        <end position="39"/>
    </location>
</feature>
<dbReference type="PANTHER" id="PTHR22989:SF21">
    <property type="entry name" value="METHYLTRANSFERASE FKBM DOMAIN-CONTAINING PROTEIN"/>
    <property type="match status" value="1"/>
</dbReference>
<proteinExistence type="predicted"/>
<keyword evidence="1" id="KW-0812">Transmembrane</keyword>
<protein>
    <recommendedName>
        <fullName evidence="4">Methyltransferase FkbM domain-containing protein</fullName>
    </recommendedName>
</protein>
<evidence type="ECO:0000313" key="2">
    <source>
        <dbReference type="EMBL" id="CAI5450491.1"/>
    </source>
</evidence>
<organism evidence="2 3">
    <name type="scientific">Caenorhabditis angaria</name>
    <dbReference type="NCBI Taxonomy" id="860376"/>
    <lineage>
        <taxon>Eukaryota</taxon>
        <taxon>Metazoa</taxon>
        <taxon>Ecdysozoa</taxon>
        <taxon>Nematoda</taxon>
        <taxon>Chromadorea</taxon>
        <taxon>Rhabditida</taxon>
        <taxon>Rhabditina</taxon>
        <taxon>Rhabditomorpha</taxon>
        <taxon>Rhabditoidea</taxon>
        <taxon>Rhabditidae</taxon>
        <taxon>Peloderinae</taxon>
        <taxon>Caenorhabditis</taxon>
    </lineage>
</organism>
<keyword evidence="1" id="KW-0472">Membrane</keyword>
<keyword evidence="1" id="KW-1133">Transmembrane helix</keyword>
<dbReference type="Proteomes" id="UP001152747">
    <property type="component" value="Unassembled WGS sequence"/>
</dbReference>
<accession>A0A9P1N738</accession>
<comment type="caution">
    <text evidence="2">The sequence shown here is derived from an EMBL/GenBank/DDBJ whole genome shotgun (WGS) entry which is preliminary data.</text>
</comment>
<evidence type="ECO:0000313" key="3">
    <source>
        <dbReference type="Proteomes" id="UP001152747"/>
    </source>
</evidence>
<name>A0A9P1N738_9PELO</name>
<gene>
    <name evidence="2" type="ORF">CAMP_LOCUS13128</name>
</gene>
<reference evidence="2" key="1">
    <citation type="submission" date="2022-11" db="EMBL/GenBank/DDBJ databases">
        <authorList>
            <person name="Kikuchi T."/>
        </authorList>
    </citation>
    <scope>NUCLEOTIDE SEQUENCE</scope>
    <source>
        <strain evidence="2">PS1010</strain>
    </source>
</reference>
<evidence type="ECO:0008006" key="4">
    <source>
        <dbReference type="Google" id="ProtNLM"/>
    </source>
</evidence>
<evidence type="ECO:0000256" key="1">
    <source>
        <dbReference type="SAM" id="Phobius"/>
    </source>
</evidence>
<dbReference type="EMBL" id="CANHGI010000005">
    <property type="protein sequence ID" value="CAI5450491.1"/>
    <property type="molecule type" value="Genomic_DNA"/>
</dbReference>
<dbReference type="AlphaFoldDB" id="A0A9P1N738"/>
<dbReference type="PANTHER" id="PTHR22989">
    <property type="entry name" value="UNCHARACTERIZED DUF13 C.ELEGANS"/>
    <property type="match status" value="1"/>
</dbReference>